<feature type="region of interest" description="Disordered" evidence="21">
    <location>
        <begin position="343"/>
        <end position="373"/>
    </location>
</feature>
<dbReference type="GO" id="GO:0005774">
    <property type="term" value="C:vacuolar membrane"/>
    <property type="evidence" value="ECO:0007669"/>
    <property type="project" value="UniProtKB-SubCell"/>
</dbReference>
<keyword evidence="9" id="KW-0645">Protease</keyword>
<dbReference type="PANTHER" id="PTHR12147">
    <property type="entry name" value="METALLOPEPTIDASE M28 FAMILY MEMBER"/>
    <property type="match status" value="1"/>
</dbReference>
<evidence type="ECO:0000256" key="12">
    <source>
        <dbReference type="ARBA" id="ARBA00022801"/>
    </source>
</evidence>
<keyword evidence="8" id="KW-0926">Vacuole</keyword>
<dbReference type="GO" id="GO:0008235">
    <property type="term" value="F:metalloexopeptidase activity"/>
    <property type="evidence" value="ECO:0007669"/>
    <property type="project" value="InterPro"/>
</dbReference>
<evidence type="ECO:0000256" key="21">
    <source>
        <dbReference type="SAM" id="MobiDB-lite"/>
    </source>
</evidence>
<evidence type="ECO:0000256" key="4">
    <source>
        <dbReference type="ARBA" id="ARBA00004477"/>
    </source>
</evidence>
<accession>A0A6V7QLK9</accession>
<evidence type="ECO:0000256" key="8">
    <source>
        <dbReference type="ARBA" id="ARBA00022554"/>
    </source>
</evidence>
<evidence type="ECO:0000256" key="20">
    <source>
        <dbReference type="ARBA" id="ARBA00031512"/>
    </source>
</evidence>
<dbReference type="Gene3D" id="2.40.50.100">
    <property type="match status" value="1"/>
</dbReference>
<feature type="domain" description="Peptidase M28" evidence="23">
    <location>
        <begin position="504"/>
        <end position="694"/>
    </location>
</feature>
<dbReference type="Pfam" id="PF04389">
    <property type="entry name" value="Peptidase_M28"/>
    <property type="match status" value="1"/>
</dbReference>
<keyword evidence="13" id="KW-0256">Endoplasmic reticulum</keyword>
<evidence type="ECO:0000256" key="15">
    <source>
        <dbReference type="ARBA" id="ARBA00022884"/>
    </source>
</evidence>
<evidence type="ECO:0000313" key="26">
    <source>
        <dbReference type="EMBL" id="CAD1843666.1"/>
    </source>
</evidence>
<keyword evidence="10 22" id="KW-0812">Transmembrane</keyword>
<keyword evidence="19" id="KW-0325">Glycoprotein</keyword>
<dbReference type="Gene3D" id="2.40.50.140">
    <property type="entry name" value="Nucleic acid-binding proteins"/>
    <property type="match status" value="1"/>
</dbReference>
<protein>
    <recommendedName>
        <fullName evidence="7">Vacuolar membrane protease</fullName>
    </recommendedName>
    <alternativeName>
        <fullName evidence="20">FXNA-related family protease 1</fullName>
    </alternativeName>
</protein>
<keyword evidence="15" id="KW-0694">RNA-binding</keyword>
<dbReference type="InterPro" id="IPR007484">
    <property type="entry name" value="Peptidase_M28"/>
</dbReference>
<evidence type="ECO:0000259" key="23">
    <source>
        <dbReference type="Pfam" id="PF04389"/>
    </source>
</evidence>
<feature type="domain" description="RRP4 S1" evidence="25">
    <location>
        <begin position="92"/>
        <end position="156"/>
    </location>
</feature>
<keyword evidence="16 22" id="KW-1133">Transmembrane helix</keyword>
<evidence type="ECO:0000256" key="13">
    <source>
        <dbReference type="ARBA" id="ARBA00022824"/>
    </source>
</evidence>
<dbReference type="EMBL" id="LR862137">
    <property type="protein sequence ID" value="CAD1843666.1"/>
    <property type="molecule type" value="Genomic_DNA"/>
</dbReference>
<comment type="function">
    <text evidence="2">May be involved in vacuolar sorting and osmoregulation.</text>
</comment>
<gene>
    <name evidence="26" type="ORF">CB5_LOCUS26877</name>
</gene>
<dbReference type="InterPro" id="IPR048024">
    <property type="entry name" value="Fxna-like_M28_dom"/>
</dbReference>
<evidence type="ECO:0000256" key="9">
    <source>
        <dbReference type="ARBA" id="ARBA00022670"/>
    </source>
</evidence>
<evidence type="ECO:0000256" key="2">
    <source>
        <dbReference type="ARBA" id="ARBA00003273"/>
    </source>
</evidence>
<feature type="transmembrane region" description="Helical" evidence="22">
    <location>
        <begin position="879"/>
        <end position="908"/>
    </location>
</feature>
<evidence type="ECO:0000259" key="24">
    <source>
        <dbReference type="Pfam" id="PF15985"/>
    </source>
</evidence>
<dbReference type="CDD" id="cd03875">
    <property type="entry name" value="M28_Fxna_like"/>
    <property type="match status" value="1"/>
</dbReference>
<feature type="compositionally biased region" description="Basic and acidic residues" evidence="21">
    <location>
        <begin position="361"/>
        <end position="373"/>
    </location>
</feature>
<dbReference type="GO" id="GO:0003723">
    <property type="term" value="F:RNA binding"/>
    <property type="evidence" value="ECO:0007669"/>
    <property type="project" value="UniProtKB-KW"/>
</dbReference>
<keyword evidence="12" id="KW-0378">Hydrolase</keyword>
<evidence type="ECO:0000256" key="6">
    <source>
        <dbReference type="ARBA" id="ARBA00010918"/>
    </source>
</evidence>
<keyword evidence="18 22" id="KW-0472">Membrane</keyword>
<dbReference type="InterPro" id="IPR036612">
    <property type="entry name" value="KH_dom_type_1_sf"/>
</dbReference>
<keyword evidence="11" id="KW-0479">Metal-binding</keyword>
<sequence>MRDLQPSLNQTQRVRLQSALRQLHSLPSSSSSSSSSSPLSSVAVADPIQVNHEDNILKGHGTLDCDGEVVATLCGVVERVNKLVYVRALRARYKPEVGDIIVGRVIEIAPKRWRLEINFSQVAVLMLSSMNLPDGIQRRRTAVDELNMRSIFEENDAEVRGFQHDGSLHLQARSQKYGKLERGQLLTVPAYLVKRRKQHFHHLEQYGVDLIIGCNGFIWVGEHVEAGENVGMLVEDQKKTSTAEEESGSFTPLETRKHICRIANAVRLLSALGFTLTVEAIVDTAEASLASNIEINDMLGAEFFVQTAEREVQRRASMVRKKGFYMLWDQSSLVVQRGGGDLKHRVRMSKKPEVSTSESSAAHDGKFNSNEHDKQPRRSAFLWLALFVILLNGSWAVHHIQFESLPIPLNAEQSGKRGFSEVSAVKHVKYLTSLGPHPVGSDALDIAIQYVFAASEKIKKTAHWEVDVQVELFHATTGANRLVSGLFKGKTLVYSDLKHVVLRIVPKYLPQAEENVILVSSHIDTVFSTEGAGDCSSCVAVMLELARGVSQWAHGFKSGVIFLFNTGEEEGLTGAHSFITQHPWRDTIRFAIDLEAMGIGGKSSIFQGGSAPWALENFAAVSKYPSAQIFAQDLFLSGAIKSATDFQIYQEVAGLPGLDFAYIDATAVYHTKNDKLKFLKPGSLQHLGENMLAFLLHTAMSSKLQKDMELEKEEGTDRNQAVYFDVLGMYMVVYSQRLATMLHNSVIFQGLLLWTTSLLMGGYPGAVSFGLSCLSIMLMWISSVSLSALVAFVLPLYIFSKRTPRLSSETEENLIELEAERWLFKAGFVQWLVLLAIGNFFKIGSTYIALIWLVSPAFAYGLMEATLSPVRSPKKLKVATLILGMVVPVMSSAGVVVRLVGIIVGSIVRLDRNPGNVPDWFGNVGLGVFIALVVCLMSVYILSYIHLSGAKGPLVILTCALLALSLAAVSTGIVPAFTEDIARAVNVVHVVDTTGKYNENREPSSYISLFSNTPGKLTTELENLKDEEFSCGRNNTLDFVTFTVKNGCWSSKDSKVGWSKSEVPVLQVERDSITDVRETRVLIDTKLSTRWALAINKEEIRDFSIQVDSKELIPVGEKSMVDGWHIIQFSGGKDSPTKFQLNLFWFGDATHRSQETDKEGEDPPLLLKLRTDVNRVTPITARVLEKLPPWCSPFGKSTSPHTLAFLAALPVHF</sequence>
<comment type="similarity">
    <text evidence="6">Belongs to the peptidase M28 family.</text>
</comment>
<evidence type="ECO:0000256" key="22">
    <source>
        <dbReference type="SAM" id="Phobius"/>
    </source>
</evidence>
<dbReference type="InterPro" id="IPR012340">
    <property type="entry name" value="NA-bd_OB-fold"/>
</dbReference>
<dbReference type="InterPro" id="IPR004088">
    <property type="entry name" value="KH_dom_type_1"/>
</dbReference>
<dbReference type="GO" id="GO:0046872">
    <property type="term" value="F:metal ion binding"/>
    <property type="evidence" value="ECO:0007669"/>
    <property type="project" value="UniProtKB-KW"/>
</dbReference>
<proteinExistence type="inferred from homology"/>
<dbReference type="FunFam" id="3.40.630.10:FF:000008">
    <property type="entry name" value="Endoplasmic reticulum metallopeptidase 1"/>
    <property type="match status" value="1"/>
</dbReference>
<comment type="similarity">
    <text evidence="5">Belongs to the RRP4 family.</text>
</comment>
<dbReference type="GO" id="GO:0005789">
    <property type="term" value="C:endoplasmic reticulum membrane"/>
    <property type="evidence" value="ECO:0007669"/>
    <property type="project" value="UniProtKB-SubCell"/>
</dbReference>
<comment type="cofactor">
    <cofactor evidence="1">
        <name>Zn(2+)</name>
        <dbReference type="ChEBI" id="CHEBI:29105"/>
    </cofactor>
</comment>
<dbReference type="SUPFAM" id="SSF53187">
    <property type="entry name" value="Zn-dependent exopeptidases"/>
    <property type="match status" value="1"/>
</dbReference>
<feature type="transmembrane region" description="Helical" evidence="22">
    <location>
        <begin position="777"/>
        <end position="799"/>
    </location>
</feature>
<dbReference type="GO" id="GO:0006508">
    <property type="term" value="P:proteolysis"/>
    <property type="evidence" value="ECO:0007669"/>
    <property type="project" value="UniProtKB-KW"/>
</dbReference>
<evidence type="ECO:0000256" key="19">
    <source>
        <dbReference type="ARBA" id="ARBA00023180"/>
    </source>
</evidence>
<evidence type="ECO:0000256" key="18">
    <source>
        <dbReference type="ARBA" id="ARBA00023136"/>
    </source>
</evidence>
<keyword evidence="17" id="KW-0482">Metalloprotease</keyword>
<dbReference type="SUPFAM" id="SSF54791">
    <property type="entry name" value="Eukaryotic type KH-domain (KH-domain type I)"/>
    <property type="match status" value="1"/>
</dbReference>
<dbReference type="CDD" id="cd05789">
    <property type="entry name" value="S1_Rrp4"/>
    <property type="match status" value="1"/>
</dbReference>
<dbReference type="CDD" id="cd22525">
    <property type="entry name" value="KH-I_Rrp4_eukar"/>
    <property type="match status" value="1"/>
</dbReference>
<evidence type="ECO:0000256" key="14">
    <source>
        <dbReference type="ARBA" id="ARBA00022833"/>
    </source>
</evidence>
<evidence type="ECO:0000256" key="16">
    <source>
        <dbReference type="ARBA" id="ARBA00022989"/>
    </source>
</evidence>
<dbReference type="InterPro" id="IPR048565">
    <property type="entry name" value="S1_RRP4"/>
</dbReference>
<organism evidence="26">
    <name type="scientific">Ananas comosus var. bracteatus</name>
    <name type="common">red pineapple</name>
    <dbReference type="NCBI Taxonomy" id="296719"/>
    <lineage>
        <taxon>Eukaryota</taxon>
        <taxon>Viridiplantae</taxon>
        <taxon>Streptophyta</taxon>
        <taxon>Embryophyta</taxon>
        <taxon>Tracheophyta</taxon>
        <taxon>Spermatophyta</taxon>
        <taxon>Magnoliopsida</taxon>
        <taxon>Liliopsida</taxon>
        <taxon>Poales</taxon>
        <taxon>Bromeliaceae</taxon>
        <taxon>Bromelioideae</taxon>
        <taxon>Ananas</taxon>
    </lineage>
</organism>
<evidence type="ECO:0000256" key="7">
    <source>
        <dbReference type="ARBA" id="ARBA00017435"/>
    </source>
</evidence>
<evidence type="ECO:0000256" key="1">
    <source>
        <dbReference type="ARBA" id="ARBA00001947"/>
    </source>
</evidence>
<evidence type="ECO:0000256" key="5">
    <source>
        <dbReference type="ARBA" id="ARBA00009155"/>
    </source>
</evidence>
<comment type="subcellular location">
    <subcellularLocation>
        <location evidence="4">Endoplasmic reticulum membrane</location>
        <topology evidence="4">Multi-pass membrane protein</topology>
    </subcellularLocation>
    <subcellularLocation>
        <location evidence="3">Vacuole membrane</location>
        <topology evidence="3">Multi-pass membrane protein</topology>
    </subcellularLocation>
</comment>
<reference evidence="26" key="1">
    <citation type="submission" date="2020-07" db="EMBL/GenBank/DDBJ databases">
        <authorList>
            <person name="Lin J."/>
        </authorList>
    </citation>
    <scope>NUCLEOTIDE SEQUENCE</scope>
</reference>
<evidence type="ECO:0000256" key="3">
    <source>
        <dbReference type="ARBA" id="ARBA00004128"/>
    </source>
</evidence>
<feature type="domain" description="K Homology" evidence="24">
    <location>
        <begin position="183"/>
        <end position="224"/>
    </location>
</feature>
<name>A0A6V7QLK9_ANACO</name>
<dbReference type="Gene3D" id="3.40.630.10">
    <property type="entry name" value="Zn peptidases"/>
    <property type="match status" value="1"/>
</dbReference>
<evidence type="ECO:0000256" key="17">
    <source>
        <dbReference type="ARBA" id="ARBA00023049"/>
    </source>
</evidence>
<feature type="transmembrane region" description="Helical" evidence="22">
    <location>
        <begin position="954"/>
        <end position="977"/>
    </location>
</feature>
<keyword evidence="14" id="KW-0862">Zinc</keyword>
<dbReference type="Pfam" id="PF15985">
    <property type="entry name" value="KH_6"/>
    <property type="match status" value="1"/>
</dbReference>
<dbReference type="SUPFAM" id="SSF110324">
    <property type="entry name" value="Ribosomal L27 protein-like"/>
    <property type="match status" value="1"/>
</dbReference>
<dbReference type="AlphaFoldDB" id="A0A6V7QLK9"/>
<dbReference type="Pfam" id="PF21266">
    <property type="entry name" value="S1_RRP4"/>
    <property type="match status" value="1"/>
</dbReference>
<feature type="transmembrane region" description="Helical" evidence="22">
    <location>
        <begin position="920"/>
        <end position="942"/>
    </location>
</feature>
<dbReference type="PANTHER" id="PTHR12147:SF58">
    <property type="entry name" value="VACUOLAR MEMBRANE PROTEASE"/>
    <property type="match status" value="1"/>
</dbReference>
<evidence type="ECO:0000259" key="25">
    <source>
        <dbReference type="Pfam" id="PF21266"/>
    </source>
</evidence>
<dbReference type="SUPFAM" id="SSF50249">
    <property type="entry name" value="Nucleic acid-binding proteins"/>
    <property type="match status" value="1"/>
</dbReference>
<dbReference type="InterPro" id="IPR045175">
    <property type="entry name" value="M28_fam"/>
</dbReference>
<evidence type="ECO:0000256" key="10">
    <source>
        <dbReference type="ARBA" id="ARBA00022692"/>
    </source>
</evidence>
<evidence type="ECO:0000256" key="11">
    <source>
        <dbReference type="ARBA" id="ARBA00022723"/>
    </source>
</evidence>